<name>A0A7S4G818_9EUGL</name>
<protein>
    <submittedName>
        <fullName evidence="1">Uncharacterized protein</fullName>
    </submittedName>
</protein>
<dbReference type="EMBL" id="HBJA01114420">
    <property type="protein sequence ID" value="CAE0828152.1"/>
    <property type="molecule type" value="Transcribed_RNA"/>
</dbReference>
<accession>A0A7S4G818</accession>
<reference evidence="1" key="1">
    <citation type="submission" date="2021-01" db="EMBL/GenBank/DDBJ databases">
        <authorList>
            <person name="Corre E."/>
            <person name="Pelletier E."/>
            <person name="Niang G."/>
            <person name="Scheremetjew M."/>
            <person name="Finn R."/>
            <person name="Kale V."/>
            <person name="Holt S."/>
            <person name="Cochrane G."/>
            <person name="Meng A."/>
            <person name="Brown T."/>
            <person name="Cohen L."/>
        </authorList>
    </citation>
    <scope>NUCLEOTIDE SEQUENCE</scope>
    <source>
        <strain evidence="1">CCMP1594</strain>
    </source>
</reference>
<organism evidence="1">
    <name type="scientific">Eutreptiella gymnastica</name>
    <dbReference type="NCBI Taxonomy" id="73025"/>
    <lineage>
        <taxon>Eukaryota</taxon>
        <taxon>Discoba</taxon>
        <taxon>Euglenozoa</taxon>
        <taxon>Euglenida</taxon>
        <taxon>Spirocuta</taxon>
        <taxon>Euglenophyceae</taxon>
        <taxon>Eutreptiales</taxon>
        <taxon>Eutreptiaceae</taxon>
        <taxon>Eutreptiella</taxon>
    </lineage>
</organism>
<proteinExistence type="predicted"/>
<dbReference type="AlphaFoldDB" id="A0A7S4G818"/>
<sequence>MATPNNPSPPLQEGEFFCVGIVLLGTISGREVFRHPANPKAQSAKRTVTRTHMLPPGSERCADEMAAMVLKKTHTSTSATSGPPAICSTTLCASLQEWIAHGQVALPTSLTLGKENFATFPKDKKFNKNSSTRKFTQYCMRDWHPITMTHSHLNMHPKGLDRGTKDWSFIVWKYLQAIF</sequence>
<evidence type="ECO:0000313" key="1">
    <source>
        <dbReference type="EMBL" id="CAE0828152.1"/>
    </source>
</evidence>
<gene>
    <name evidence="1" type="ORF">EGYM00163_LOCUS39421</name>
</gene>